<sequence length="325" mass="37126">MSHLILTTNDRAADTLREAGMTNVVLGFCLRFVQGRLPSEEQLVVGLERRSAKHCNKGDHWLDDVCREWLKDFGTRDIGLFELCEKFDSIEVWVDPQPNDQLVLVWLLDLLRPYKEITTKLSLVHTDDTVANYAPQSVAIWKLPAFKVTDSHLTMASRAWQAWRAPTPEPCFDLLMKDLAILPRLRSALVAMLEELPDPLTGVGTSEMGMLGFIEDGGTEPRVVLRGAQDTFDEREAGELLYELAEGKAPAIFELGEEPPRTSEEVRSFRYKGGRLALTELGRSVVAYEENFRRHNPIHRWWGGTELTNERLWRWDRETRLLVAP</sequence>
<evidence type="ECO:0000313" key="1">
    <source>
        <dbReference type="EMBL" id="GLR90748.1"/>
    </source>
</evidence>
<evidence type="ECO:0008006" key="3">
    <source>
        <dbReference type="Google" id="ProtNLM"/>
    </source>
</evidence>
<reference evidence="2" key="1">
    <citation type="journal article" date="2019" name="Int. J. Syst. Evol. Microbiol.">
        <title>The Global Catalogue of Microorganisms (GCM) 10K type strain sequencing project: providing services to taxonomists for standard genome sequencing and annotation.</title>
        <authorList>
            <consortium name="The Broad Institute Genomics Platform"/>
            <consortium name="The Broad Institute Genome Sequencing Center for Infectious Disease"/>
            <person name="Wu L."/>
            <person name="Ma J."/>
        </authorList>
    </citation>
    <scope>NUCLEOTIDE SEQUENCE [LARGE SCALE GENOMIC DNA]</scope>
    <source>
        <strain evidence="2">NBRC 102520</strain>
    </source>
</reference>
<name>A0ABQ6B9M4_9BRAD</name>
<proteinExistence type="predicted"/>
<protein>
    <recommendedName>
        <fullName evidence="3">DUF1835 domain-containing protein</fullName>
    </recommendedName>
</protein>
<dbReference type="Proteomes" id="UP001156905">
    <property type="component" value="Unassembled WGS sequence"/>
</dbReference>
<dbReference type="RefSeq" id="WP_284273787.1">
    <property type="nucleotide sequence ID" value="NZ_BSOW01000037.1"/>
</dbReference>
<evidence type="ECO:0000313" key="2">
    <source>
        <dbReference type="Proteomes" id="UP001156905"/>
    </source>
</evidence>
<organism evidence="1 2">
    <name type="scientific">Bradyrhizobium iriomotense</name>
    <dbReference type="NCBI Taxonomy" id="441950"/>
    <lineage>
        <taxon>Bacteria</taxon>
        <taxon>Pseudomonadati</taxon>
        <taxon>Pseudomonadota</taxon>
        <taxon>Alphaproteobacteria</taxon>
        <taxon>Hyphomicrobiales</taxon>
        <taxon>Nitrobacteraceae</taxon>
        <taxon>Bradyrhizobium</taxon>
    </lineage>
</organism>
<accession>A0ABQ6B9M4</accession>
<dbReference type="EMBL" id="BSOW01000037">
    <property type="protein sequence ID" value="GLR90748.1"/>
    <property type="molecule type" value="Genomic_DNA"/>
</dbReference>
<gene>
    <name evidence="1" type="ORF">GCM10007857_74630</name>
</gene>
<comment type="caution">
    <text evidence="1">The sequence shown here is derived from an EMBL/GenBank/DDBJ whole genome shotgun (WGS) entry which is preliminary data.</text>
</comment>
<keyword evidence="2" id="KW-1185">Reference proteome</keyword>